<protein>
    <submittedName>
        <fullName evidence="2">Uncharacterized protein</fullName>
    </submittedName>
</protein>
<organism evidence="2 3">
    <name type="scientific">Pocillopora meandrina</name>
    <dbReference type="NCBI Taxonomy" id="46732"/>
    <lineage>
        <taxon>Eukaryota</taxon>
        <taxon>Metazoa</taxon>
        <taxon>Cnidaria</taxon>
        <taxon>Anthozoa</taxon>
        <taxon>Hexacorallia</taxon>
        <taxon>Scleractinia</taxon>
        <taxon>Astrocoeniina</taxon>
        <taxon>Pocilloporidae</taxon>
        <taxon>Pocillopora</taxon>
    </lineage>
</organism>
<reference evidence="2 3" key="1">
    <citation type="submission" date="2022-05" db="EMBL/GenBank/DDBJ databases">
        <authorList>
            <consortium name="Genoscope - CEA"/>
            <person name="William W."/>
        </authorList>
    </citation>
    <scope>NUCLEOTIDE SEQUENCE [LARGE SCALE GENOMIC DNA]</scope>
</reference>
<comment type="caution">
    <text evidence="2">The sequence shown here is derived from an EMBL/GenBank/DDBJ whole genome shotgun (WGS) entry which is preliminary data.</text>
</comment>
<feature type="non-terminal residue" evidence="2">
    <location>
        <position position="1"/>
    </location>
</feature>
<dbReference type="Proteomes" id="UP001159428">
    <property type="component" value="Unassembled WGS sequence"/>
</dbReference>
<sequence>FHFKSDIVLIVVLIKLFVCFHTGANPEAGHADEGHNADGMEVGSGGVFCKAVARSGKIMCARPQKGKIQDYSEKNVDRIVIEFDSLQEKNSGGNMVGKAGRKGHQFDSFAGQDFNFAGLKDVTYQGLHAKNFNFSSSLPGPNATFTVLAYMFEDFGNITFGNETSEMRKGMLKFNIQIENWKFCSNSSDDCESADRGEFIDVTLVIKSRGKPKFQGHNHNGGDGKEKGSQEYHPRCFKRGKYNKCPKEFDIGGGSDMMLSSQVMVDDVVMDMPGNGEYPKYKELGNKQKFIFRFPKAASKILYDPGLEVGAQSSNENKVESGKVNVLMFVTLLAYLFTF</sequence>
<name>A0AAU9VW86_9CNID</name>
<gene>
    <name evidence="2" type="ORF">PMEA_00021567</name>
</gene>
<dbReference type="AlphaFoldDB" id="A0AAU9VW86"/>
<dbReference type="EMBL" id="CALNXJ010000004">
    <property type="protein sequence ID" value="CAH3038194.1"/>
    <property type="molecule type" value="Genomic_DNA"/>
</dbReference>
<feature type="chain" id="PRO_5043415109" evidence="1">
    <location>
        <begin position="25"/>
        <end position="339"/>
    </location>
</feature>
<feature type="signal peptide" evidence="1">
    <location>
        <begin position="1"/>
        <end position="24"/>
    </location>
</feature>
<evidence type="ECO:0000256" key="1">
    <source>
        <dbReference type="SAM" id="SignalP"/>
    </source>
</evidence>
<accession>A0AAU9VW86</accession>
<evidence type="ECO:0000313" key="3">
    <source>
        <dbReference type="Proteomes" id="UP001159428"/>
    </source>
</evidence>
<keyword evidence="1" id="KW-0732">Signal</keyword>
<proteinExistence type="predicted"/>
<evidence type="ECO:0000313" key="2">
    <source>
        <dbReference type="EMBL" id="CAH3038194.1"/>
    </source>
</evidence>
<keyword evidence="3" id="KW-1185">Reference proteome</keyword>